<protein>
    <submittedName>
        <fullName evidence="11">Putative SufB protein</fullName>
        <ecNumber evidence="11">2.1.2.2</ecNumber>
    </submittedName>
</protein>
<dbReference type="CDD" id="cd06261">
    <property type="entry name" value="TM_PBP2"/>
    <property type="match status" value="1"/>
</dbReference>
<dbReference type="InterPro" id="IPR043429">
    <property type="entry name" value="ArtM/GltK/GlnP/TcyL/YhdX-like"/>
</dbReference>
<dbReference type="PATRIC" id="fig|1397666.3.peg.407"/>
<dbReference type="InterPro" id="IPR035906">
    <property type="entry name" value="MetI-like_sf"/>
</dbReference>
<dbReference type="EC" id="2.1.2.2" evidence="11"/>
<evidence type="ECO:0000256" key="5">
    <source>
        <dbReference type="ARBA" id="ARBA00022692"/>
    </source>
</evidence>
<keyword evidence="4" id="KW-1003">Cell membrane</keyword>
<feature type="transmembrane region" description="Helical" evidence="9">
    <location>
        <begin position="192"/>
        <end position="210"/>
    </location>
</feature>
<accession>U2XX77</accession>
<evidence type="ECO:0000256" key="8">
    <source>
        <dbReference type="ARBA" id="ARBA00023136"/>
    </source>
</evidence>
<feature type="transmembrane region" description="Helical" evidence="9">
    <location>
        <begin position="94"/>
        <end position="123"/>
    </location>
</feature>
<dbReference type="Gene3D" id="1.10.3720.10">
    <property type="entry name" value="MetI-like"/>
    <property type="match status" value="1"/>
</dbReference>
<dbReference type="GO" id="GO:0022857">
    <property type="term" value="F:transmembrane transporter activity"/>
    <property type="evidence" value="ECO:0007669"/>
    <property type="project" value="InterPro"/>
</dbReference>
<dbReference type="eggNOG" id="COG4597">
    <property type="taxonomic scope" value="Bacteria"/>
</dbReference>
<evidence type="ECO:0000256" key="4">
    <source>
        <dbReference type="ARBA" id="ARBA00022475"/>
    </source>
</evidence>
<dbReference type="SUPFAM" id="SSF161098">
    <property type="entry name" value="MetI-like"/>
    <property type="match status" value="1"/>
</dbReference>
<feature type="transmembrane region" description="Helical" evidence="9">
    <location>
        <begin position="373"/>
        <end position="395"/>
    </location>
</feature>
<evidence type="ECO:0000256" key="3">
    <source>
        <dbReference type="ARBA" id="ARBA00022448"/>
    </source>
</evidence>
<dbReference type="InterPro" id="IPR000515">
    <property type="entry name" value="MetI-like"/>
</dbReference>
<comment type="similarity">
    <text evidence="2">Belongs to the binding-protein-dependent transport system permease family. HisMQ subfamily.</text>
</comment>
<evidence type="ECO:0000313" key="11">
    <source>
        <dbReference type="EMBL" id="ERL47496.1"/>
    </source>
</evidence>
<reference evidence="11 12" key="1">
    <citation type="journal article" date="2014" name="FEMS Microbiol. Ecol.">
        <title>Genomic differentiation among two strains of the PS1 clade isolated from geographically separated marine habitats.</title>
        <authorList>
            <person name="Jimenez-Infante F."/>
            <person name="Ngugi D.K."/>
            <person name="Alam I."/>
            <person name="Rashid M."/>
            <person name="Baalawi W."/>
            <person name="Kamau A.A."/>
            <person name="Bajic V.B."/>
            <person name="Stingl U."/>
        </authorList>
    </citation>
    <scope>NUCLEOTIDE SEQUENCE [LARGE SCALE GENOMIC DNA]</scope>
    <source>
        <strain evidence="11 12">RS24</strain>
    </source>
</reference>
<proteinExistence type="inferred from homology"/>
<dbReference type="GO" id="GO:0004644">
    <property type="term" value="F:phosphoribosylglycinamide formyltransferase activity"/>
    <property type="evidence" value="ECO:0007669"/>
    <property type="project" value="UniProtKB-EC"/>
</dbReference>
<dbReference type="PANTHER" id="PTHR30614:SF37">
    <property type="entry name" value="AMINO-ACID ABC TRANSPORTER PERMEASE PROTEIN YHDX-RELATED"/>
    <property type="match status" value="1"/>
</dbReference>
<dbReference type="GO" id="GO:0006865">
    <property type="term" value="P:amino acid transport"/>
    <property type="evidence" value="ECO:0007669"/>
    <property type="project" value="UniProtKB-KW"/>
</dbReference>
<keyword evidence="6" id="KW-0029">Amino-acid transport</keyword>
<feature type="transmembrane region" description="Helical" evidence="9">
    <location>
        <begin position="33"/>
        <end position="51"/>
    </location>
</feature>
<keyword evidence="7 9" id="KW-1133">Transmembrane helix</keyword>
<keyword evidence="12" id="KW-1185">Reference proteome</keyword>
<dbReference type="PANTHER" id="PTHR30614">
    <property type="entry name" value="MEMBRANE COMPONENT OF AMINO ACID ABC TRANSPORTER"/>
    <property type="match status" value="1"/>
</dbReference>
<evidence type="ECO:0000313" key="12">
    <source>
        <dbReference type="Proteomes" id="UP000016762"/>
    </source>
</evidence>
<comment type="caution">
    <text evidence="11">The sequence shown here is derived from an EMBL/GenBank/DDBJ whole genome shotgun (WGS) entry which is preliminary data.</text>
</comment>
<dbReference type="GO" id="GO:0043190">
    <property type="term" value="C:ATP-binding cassette (ABC) transporter complex"/>
    <property type="evidence" value="ECO:0007669"/>
    <property type="project" value="InterPro"/>
</dbReference>
<dbReference type="PROSITE" id="PS50928">
    <property type="entry name" value="ABC_TM1"/>
    <property type="match status" value="1"/>
</dbReference>
<dbReference type="Proteomes" id="UP000016762">
    <property type="component" value="Unassembled WGS sequence"/>
</dbReference>
<dbReference type="InterPro" id="IPR010065">
    <property type="entry name" value="AA_ABC_transptr_permease_3TM"/>
</dbReference>
<dbReference type="STRING" id="1397666.RS24_00450"/>
<evidence type="ECO:0000259" key="10">
    <source>
        <dbReference type="PROSITE" id="PS50928"/>
    </source>
</evidence>
<keyword evidence="5 9" id="KW-0812">Transmembrane</keyword>
<gene>
    <name evidence="11" type="primary">sufB</name>
    <name evidence="11" type="ORF">RS24_00450</name>
</gene>
<feature type="transmembrane region" description="Helical" evidence="9">
    <location>
        <begin position="231"/>
        <end position="252"/>
    </location>
</feature>
<sequence length="404" mass="44802">MLYGPMAVSNLLHPSDSMKIISSLWSSQNGRNLTVQILMVAAFLGLVWWLVDNTIANLARQNVATGFGFLDNNTGFDINQKLIAYDETSSYQRLLLVGLLNTAIVSVLGIFFATVIGFMVGLARLSDNWLVSKLAFLYVEIFRNLPLLIQILFWYVLLIEILPHPRKSLALWEVFFLNNRGLYLPWFTTLPGGGFLLWAIGLFFGGWFLVAREARKMRELTGRNRAYVRNYFIIGGVCLGGYLSLWGVPFEANLPALRGFNFRGGLSFTPEFVALLIALSLYTASFIAEIVRAGILSVSKGQFEAAKALGLPTSVTMNKVIIPQAMRVIIPPLTSQYLNLAKNSSLAAAIAYPDLVSVFAGTALNQTGQAVEIIFVTMSIYLFLSLFTSFVMNIYNARVALVEK</sequence>
<feature type="domain" description="ABC transmembrane type-1" evidence="10">
    <location>
        <begin position="99"/>
        <end position="392"/>
    </location>
</feature>
<keyword evidence="11" id="KW-0808">Transferase</keyword>
<feature type="transmembrane region" description="Helical" evidence="9">
    <location>
        <begin position="272"/>
        <end position="291"/>
    </location>
</feature>
<evidence type="ECO:0000256" key="6">
    <source>
        <dbReference type="ARBA" id="ARBA00022970"/>
    </source>
</evidence>
<dbReference type="Pfam" id="PF00528">
    <property type="entry name" value="BPD_transp_1"/>
    <property type="match status" value="1"/>
</dbReference>
<organism evidence="11 12">
    <name type="scientific">Candidatus Micropelagius thuwalensis</name>
    <dbReference type="NCBI Taxonomy" id="1397666"/>
    <lineage>
        <taxon>Bacteria</taxon>
        <taxon>Pseudomonadati</taxon>
        <taxon>Pseudomonadota</taxon>
        <taxon>Alphaproteobacteria</taxon>
        <taxon>PS1 clade</taxon>
        <taxon>Candidatus Micropelagius</taxon>
    </lineage>
</organism>
<evidence type="ECO:0000256" key="1">
    <source>
        <dbReference type="ARBA" id="ARBA00004429"/>
    </source>
</evidence>
<keyword evidence="8 9" id="KW-0472">Membrane</keyword>
<keyword evidence="3 9" id="KW-0813">Transport</keyword>
<dbReference type="AlphaFoldDB" id="U2XX77"/>
<evidence type="ECO:0000256" key="9">
    <source>
        <dbReference type="RuleBase" id="RU363032"/>
    </source>
</evidence>
<dbReference type="EMBL" id="AWXE01000001">
    <property type="protein sequence ID" value="ERL47496.1"/>
    <property type="molecule type" value="Genomic_DNA"/>
</dbReference>
<name>U2XX77_9PROT</name>
<evidence type="ECO:0000256" key="2">
    <source>
        <dbReference type="ARBA" id="ARBA00010072"/>
    </source>
</evidence>
<dbReference type="NCBIfam" id="TIGR01726">
    <property type="entry name" value="HEQRo_perm_3TM"/>
    <property type="match status" value="1"/>
</dbReference>
<evidence type="ECO:0000256" key="7">
    <source>
        <dbReference type="ARBA" id="ARBA00022989"/>
    </source>
</evidence>
<comment type="subcellular location">
    <subcellularLocation>
        <location evidence="1">Cell inner membrane</location>
        <topology evidence="1">Multi-pass membrane protein</topology>
    </subcellularLocation>
    <subcellularLocation>
        <location evidence="9">Cell membrane</location>
        <topology evidence="9">Multi-pass membrane protein</topology>
    </subcellularLocation>
</comment>